<keyword evidence="4" id="KW-0812">Transmembrane</keyword>
<keyword evidence="4" id="KW-1133">Transmembrane helix</keyword>
<sequence length="259" mass="30099">MAQENSCSNFFVKILFKMNISRNPEMTGPCRACLAQIQNPSMLVNEYTPLIYRPQPPRSSRFAVLLFGLLMLILCFGFTIGFYLITVETRDIQAQDVIMFSSRHNWKAENAVNTQHLHQPCKNIMLLFTNSTPCFDYRSCSLEMRNLQKSHMRSNHSDLLYNFVIANDNRIYEGRGWKYVPDLPGNTDNDTISVAFLGYPGISKPTAEEINQMMLLINFSITNHKLIHCFNIFTKPEELNYLEDIISRIREDFIHTRCF</sequence>
<keyword evidence="2" id="KW-0399">Innate immunity</keyword>
<evidence type="ECO:0000313" key="6">
    <source>
        <dbReference type="EMBL" id="KAL3275956.1"/>
    </source>
</evidence>
<feature type="domain" description="Peptidoglycan recognition protein family" evidence="5">
    <location>
        <begin position="102"/>
        <end position="232"/>
    </location>
</feature>
<dbReference type="AlphaFoldDB" id="A0ABD2NB96"/>
<evidence type="ECO:0000256" key="1">
    <source>
        <dbReference type="ARBA" id="ARBA00007553"/>
    </source>
</evidence>
<dbReference type="Proteomes" id="UP001516400">
    <property type="component" value="Unassembled WGS sequence"/>
</dbReference>
<comment type="similarity">
    <text evidence="1">Belongs to the N-acetylmuramoyl-L-alanine amidase 2 family.</text>
</comment>
<name>A0ABD2NB96_9CUCU</name>
<keyword evidence="4" id="KW-0472">Membrane</keyword>
<evidence type="ECO:0000256" key="4">
    <source>
        <dbReference type="SAM" id="Phobius"/>
    </source>
</evidence>
<proteinExistence type="inferred from homology"/>
<comment type="caution">
    <text evidence="6">The sequence shown here is derived from an EMBL/GenBank/DDBJ whole genome shotgun (WGS) entry which is preliminary data.</text>
</comment>
<dbReference type="CDD" id="cd06583">
    <property type="entry name" value="PGRP"/>
    <property type="match status" value="1"/>
</dbReference>
<feature type="transmembrane region" description="Helical" evidence="4">
    <location>
        <begin position="62"/>
        <end position="85"/>
    </location>
</feature>
<protein>
    <recommendedName>
        <fullName evidence="5">Peptidoglycan recognition protein family domain-containing protein</fullName>
    </recommendedName>
</protein>
<reference evidence="6 7" key="1">
    <citation type="journal article" date="2021" name="BMC Biol.">
        <title>Horizontally acquired antibacterial genes associated with adaptive radiation of ladybird beetles.</title>
        <authorList>
            <person name="Li H.S."/>
            <person name="Tang X.F."/>
            <person name="Huang Y.H."/>
            <person name="Xu Z.Y."/>
            <person name="Chen M.L."/>
            <person name="Du X.Y."/>
            <person name="Qiu B.Y."/>
            <person name="Chen P.T."/>
            <person name="Zhang W."/>
            <person name="Slipinski A."/>
            <person name="Escalona H.E."/>
            <person name="Waterhouse R.M."/>
            <person name="Zwick A."/>
            <person name="Pang H."/>
        </authorList>
    </citation>
    <scope>NUCLEOTIDE SEQUENCE [LARGE SCALE GENOMIC DNA]</scope>
    <source>
        <strain evidence="6">SYSU2018</strain>
    </source>
</reference>
<dbReference type="EMBL" id="JABFTP020000083">
    <property type="protein sequence ID" value="KAL3275956.1"/>
    <property type="molecule type" value="Genomic_DNA"/>
</dbReference>
<gene>
    <name evidence="6" type="ORF">HHI36_020690</name>
</gene>
<evidence type="ECO:0000256" key="3">
    <source>
        <dbReference type="ARBA" id="ARBA00022859"/>
    </source>
</evidence>
<evidence type="ECO:0000259" key="5">
    <source>
        <dbReference type="SMART" id="SM00701"/>
    </source>
</evidence>
<keyword evidence="7" id="KW-1185">Reference proteome</keyword>
<dbReference type="PANTHER" id="PTHR11022">
    <property type="entry name" value="PEPTIDOGLYCAN RECOGNITION PROTEIN"/>
    <property type="match status" value="1"/>
</dbReference>
<accession>A0ABD2NB96</accession>
<dbReference type="InterPro" id="IPR002502">
    <property type="entry name" value="Amidase_domain"/>
</dbReference>
<dbReference type="Gene3D" id="3.40.80.10">
    <property type="entry name" value="Peptidoglycan recognition protein-like"/>
    <property type="match status" value="1"/>
</dbReference>
<keyword evidence="3" id="KW-0391">Immunity</keyword>
<dbReference type="GO" id="GO:0045087">
    <property type="term" value="P:innate immune response"/>
    <property type="evidence" value="ECO:0007669"/>
    <property type="project" value="UniProtKB-KW"/>
</dbReference>
<dbReference type="InterPro" id="IPR036505">
    <property type="entry name" value="Amidase/PGRP_sf"/>
</dbReference>
<dbReference type="InterPro" id="IPR006619">
    <property type="entry name" value="PGRP_domain_met/bac"/>
</dbReference>
<evidence type="ECO:0000256" key="2">
    <source>
        <dbReference type="ARBA" id="ARBA00022588"/>
    </source>
</evidence>
<dbReference type="SMART" id="SM00701">
    <property type="entry name" value="PGRP"/>
    <property type="match status" value="1"/>
</dbReference>
<evidence type="ECO:0000313" key="7">
    <source>
        <dbReference type="Proteomes" id="UP001516400"/>
    </source>
</evidence>
<dbReference type="SUPFAM" id="SSF55846">
    <property type="entry name" value="N-acetylmuramoyl-L-alanine amidase-like"/>
    <property type="match status" value="1"/>
</dbReference>
<organism evidence="6 7">
    <name type="scientific">Cryptolaemus montrouzieri</name>
    <dbReference type="NCBI Taxonomy" id="559131"/>
    <lineage>
        <taxon>Eukaryota</taxon>
        <taxon>Metazoa</taxon>
        <taxon>Ecdysozoa</taxon>
        <taxon>Arthropoda</taxon>
        <taxon>Hexapoda</taxon>
        <taxon>Insecta</taxon>
        <taxon>Pterygota</taxon>
        <taxon>Neoptera</taxon>
        <taxon>Endopterygota</taxon>
        <taxon>Coleoptera</taxon>
        <taxon>Polyphaga</taxon>
        <taxon>Cucujiformia</taxon>
        <taxon>Coccinelloidea</taxon>
        <taxon>Coccinellidae</taxon>
        <taxon>Scymninae</taxon>
        <taxon>Scymnini</taxon>
        <taxon>Cryptolaemus</taxon>
    </lineage>
</organism>
<dbReference type="InterPro" id="IPR015510">
    <property type="entry name" value="PGRP"/>
</dbReference>
<dbReference type="PANTHER" id="PTHR11022:SF74">
    <property type="entry name" value="PEPTIDOGLYCAN-RECOGNITION PROTEIN SA"/>
    <property type="match status" value="1"/>
</dbReference>